<dbReference type="SFLD" id="SFLDS00001">
    <property type="entry name" value="Enolase"/>
    <property type="match status" value="1"/>
</dbReference>
<evidence type="ECO:0000256" key="5">
    <source>
        <dbReference type="PIRSR" id="PIRSR634603-1"/>
    </source>
</evidence>
<feature type="active site" description="Proton acceptor; specific for (S)-substrate epimerization" evidence="5">
    <location>
        <position position="272"/>
    </location>
</feature>
<evidence type="ECO:0000256" key="6">
    <source>
        <dbReference type="PIRSR" id="PIRSR634603-3"/>
    </source>
</evidence>
<dbReference type="InterPro" id="IPR034603">
    <property type="entry name" value="Dipeptide_epimerase"/>
</dbReference>
<dbReference type="EMBL" id="AP019376">
    <property type="protein sequence ID" value="BBH89315.1"/>
    <property type="molecule type" value="Genomic_DNA"/>
</dbReference>
<evidence type="ECO:0000256" key="1">
    <source>
        <dbReference type="ARBA" id="ARBA00008031"/>
    </source>
</evidence>
<accession>A0A455ST56</accession>
<reference evidence="9" key="1">
    <citation type="submission" date="2018-12" db="EMBL/GenBank/DDBJ databases">
        <title>Novel natural products biosynthetic potential of the class Ktedonobacteria.</title>
        <authorList>
            <person name="Zheng Y."/>
            <person name="Saitou A."/>
            <person name="Wang C.M."/>
            <person name="Toyoda A."/>
            <person name="Minakuchi Y."/>
            <person name="Sekiguchi Y."/>
            <person name="Ueda K."/>
            <person name="Takano H."/>
            <person name="Sakai Y."/>
            <person name="Yokota A."/>
            <person name="Yabe S."/>
        </authorList>
    </citation>
    <scope>NUCLEOTIDE SEQUENCE</scope>
    <source>
        <strain evidence="9">COM3</strain>
    </source>
</reference>
<dbReference type="InterPro" id="IPR029065">
    <property type="entry name" value="Enolase_C-like"/>
</dbReference>
<evidence type="ECO:0000256" key="4">
    <source>
        <dbReference type="ARBA" id="ARBA00023235"/>
    </source>
</evidence>
<gene>
    <name evidence="9" type="ORF">KTC_40660</name>
</gene>
<dbReference type="SUPFAM" id="SSF51604">
    <property type="entry name" value="Enolase C-terminal domain-like"/>
    <property type="match status" value="1"/>
</dbReference>
<dbReference type="InterPro" id="IPR013342">
    <property type="entry name" value="Mandelate_racemase_C"/>
</dbReference>
<dbReference type="CDD" id="cd03319">
    <property type="entry name" value="L-Ala-DL-Glu_epimerase"/>
    <property type="match status" value="1"/>
</dbReference>
<keyword evidence="2 6" id="KW-0479">Metal-binding</keyword>
<comment type="similarity">
    <text evidence="1 7">Belongs to the mandelate racemase/muconate lactonizing enzyme family.</text>
</comment>
<keyword evidence="3 6" id="KW-0460">Magnesium</keyword>
<dbReference type="SUPFAM" id="SSF54826">
    <property type="entry name" value="Enolase N-terminal domain-like"/>
    <property type="match status" value="1"/>
</dbReference>
<dbReference type="SFLD" id="SFLDG00180">
    <property type="entry name" value="muconate_cycloisomerase"/>
    <property type="match status" value="1"/>
</dbReference>
<dbReference type="InterPro" id="IPR036849">
    <property type="entry name" value="Enolase-like_C_sf"/>
</dbReference>
<evidence type="ECO:0000256" key="7">
    <source>
        <dbReference type="RuleBase" id="RU366006"/>
    </source>
</evidence>
<dbReference type="AlphaFoldDB" id="A0A455ST56"/>
<dbReference type="Gene3D" id="3.20.20.120">
    <property type="entry name" value="Enolase-like C-terminal domain"/>
    <property type="match status" value="1"/>
</dbReference>
<feature type="binding site" evidence="6">
    <location>
        <position position="248"/>
    </location>
    <ligand>
        <name>Mg(2+)</name>
        <dbReference type="ChEBI" id="CHEBI:18420"/>
    </ligand>
</feature>
<dbReference type="InterPro" id="IPR013341">
    <property type="entry name" value="Mandelate_racemase_N_dom"/>
</dbReference>
<name>A0A455ST56_9CHLR</name>
<feature type="domain" description="Mandelate racemase/muconate lactonizing enzyme C-terminal" evidence="8">
    <location>
        <begin position="147"/>
        <end position="244"/>
    </location>
</feature>
<dbReference type="FunFam" id="3.30.390.10:FF:000009">
    <property type="entry name" value="Hydrophobic dipeptide epimerase"/>
    <property type="match status" value="1"/>
</dbReference>
<dbReference type="Pfam" id="PF13378">
    <property type="entry name" value="MR_MLE_C"/>
    <property type="match status" value="1"/>
</dbReference>
<evidence type="ECO:0000256" key="3">
    <source>
        <dbReference type="ARBA" id="ARBA00022842"/>
    </source>
</evidence>
<evidence type="ECO:0000313" key="9">
    <source>
        <dbReference type="EMBL" id="BBH89315.1"/>
    </source>
</evidence>
<evidence type="ECO:0000256" key="2">
    <source>
        <dbReference type="ARBA" id="ARBA00022723"/>
    </source>
</evidence>
<dbReference type="GO" id="GO:0016855">
    <property type="term" value="F:racemase and epimerase activity, acting on amino acids and derivatives"/>
    <property type="evidence" value="ECO:0007669"/>
    <property type="project" value="UniProtKB-UniRule"/>
</dbReference>
<dbReference type="PANTHER" id="PTHR48073">
    <property type="entry name" value="O-SUCCINYLBENZOATE SYNTHASE-RELATED"/>
    <property type="match status" value="1"/>
</dbReference>
<dbReference type="Gene3D" id="3.30.390.10">
    <property type="entry name" value="Enolase-like, N-terminal domain"/>
    <property type="match status" value="1"/>
</dbReference>
<feature type="active site" description="Proton acceptor; specific for (R)-substrate epimerization" evidence="5">
    <location>
        <position position="168"/>
    </location>
</feature>
<dbReference type="InterPro" id="IPR029017">
    <property type="entry name" value="Enolase-like_N"/>
</dbReference>
<dbReference type="PANTHER" id="PTHR48073:SF2">
    <property type="entry name" value="O-SUCCINYLBENZOATE SYNTHASE"/>
    <property type="match status" value="1"/>
</dbReference>
<feature type="binding site" evidence="6">
    <location>
        <position position="223"/>
    </location>
    <ligand>
        <name>Mg(2+)</name>
        <dbReference type="ChEBI" id="CHEBI:18420"/>
    </ligand>
</feature>
<dbReference type="GO" id="GO:0006518">
    <property type="term" value="P:peptide metabolic process"/>
    <property type="evidence" value="ECO:0007669"/>
    <property type="project" value="UniProtKB-ARBA"/>
</dbReference>
<evidence type="ECO:0000259" key="8">
    <source>
        <dbReference type="SMART" id="SM00922"/>
    </source>
</evidence>
<keyword evidence="4 7" id="KW-0413">Isomerase</keyword>
<protein>
    <recommendedName>
        <fullName evidence="7">Dipeptide epimerase</fullName>
        <ecNumber evidence="7">5.1.1.-</ecNumber>
    </recommendedName>
</protein>
<dbReference type="SFLD" id="SFLDF00009">
    <property type="entry name" value="o-succinylbenzoate_synthase"/>
    <property type="match status" value="1"/>
</dbReference>
<dbReference type="Pfam" id="PF02746">
    <property type="entry name" value="MR_MLE_N"/>
    <property type="match status" value="1"/>
</dbReference>
<proteinExistence type="inferred from homology"/>
<organism evidence="9">
    <name type="scientific">Thermosporothrix sp. COM3</name>
    <dbReference type="NCBI Taxonomy" id="2490863"/>
    <lineage>
        <taxon>Bacteria</taxon>
        <taxon>Bacillati</taxon>
        <taxon>Chloroflexota</taxon>
        <taxon>Ktedonobacteria</taxon>
        <taxon>Ktedonobacterales</taxon>
        <taxon>Thermosporotrichaceae</taxon>
        <taxon>Thermosporothrix</taxon>
    </lineage>
</organism>
<dbReference type="SMART" id="SM00922">
    <property type="entry name" value="MR_MLE"/>
    <property type="match status" value="1"/>
</dbReference>
<dbReference type="GO" id="GO:0000287">
    <property type="term" value="F:magnesium ion binding"/>
    <property type="evidence" value="ECO:0007669"/>
    <property type="project" value="UniProtKB-ARBA"/>
</dbReference>
<sequence>MKQMTSRTLITSVAVEPLNIPLLEPFIIATGSVNAARNVLITVTLADGSVGYGESSPFPPSTGESQETALATARACAELIQGEDAANWRPLAKRVRSLFYAQASVCAAIEMAVLDALTRSHQIPLYTFFGGASSSIETDMSIPIVTPEHAYDLAQDAVSRGMRVIKIKIGGDLREDVDRVESVRAAAPNAAIILDANQGYTPNEALLCLEALDERDIRPILLEQPVHKEDFEGLRFVTQHTTVPVAADESAYSAAAVARLISMGAVNVINIKLMKTGLIESLDIVALCRATNTALMVGAMIDSRLAISAAAHLVAGVGGFRYIDLDTPMLMAEDPFIGGYEQSGARYDLSTITSGLGIERR</sequence>
<comment type="cofactor">
    <cofactor evidence="6 7">
        <name>Mg(2+)</name>
        <dbReference type="ChEBI" id="CHEBI:18420"/>
    </cofactor>
    <text evidence="6 7">Binds 1 Mg(2+) ion per subunit.</text>
</comment>
<dbReference type="EC" id="5.1.1.-" evidence="7"/>
<feature type="binding site" evidence="6">
    <location>
        <position position="195"/>
    </location>
    <ligand>
        <name>Mg(2+)</name>
        <dbReference type="ChEBI" id="CHEBI:18420"/>
    </ligand>
</feature>